<feature type="domain" description="PAC" evidence="18">
    <location>
        <begin position="205"/>
        <end position="257"/>
    </location>
</feature>
<dbReference type="Gene3D" id="1.10.287.130">
    <property type="match status" value="1"/>
</dbReference>
<feature type="domain" description="Response regulatory" evidence="16">
    <location>
        <begin position="926"/>
        <end position="1043"/>
    </location>
</feature>
<comment type="similarity">
    <text evidence="2">In the N-terminal section; belongs to the phytochrome family.</text>
</comment>
<dbReference type="SUPFAM" id="SSF55874">
    <property type="entry name" value="ATPase domain of HSP90 chaperone/DNA topoisomerase II/histidine kinase"/>
    <property type="match status" value="1"/>
</dbReference>
<evidence type="ECO:0000256" key="13">
    <source>
        <dbReference type="PROSITE-ProRule" id="PRU00169"/>
    </source>
</evidence>
<dbReference type="InterPro" id="IPR013767">
    <property type="entry name" value="PAS_fold"/>
</dbReference>
<evidence type="ECO:0000256" key="5">
    <source>
        <dbReference type="ARBA" id="ARBA00022679"/>
    </source>
</evidence>
<dbReference type="InterPro" id="IPR011006">
    <property type="entry name" value="CheY-like_superfamily"/>
</dbReference>
<evidence type="ECO:0000256" key="1">
    <source>
        <dbReference type="ARBA" id="ARBA00000085"/>
    </source>
</evidence>
<evidence type="ECO:0000259" key="18">
    <source>
        <dbReference type="PROSITE" id="PS50113"/>
    </source>
</evidence>
<evidence type="ECO:0000259" key="17">
    <source>
        <dbReference type="PROSITE" id="PS50112"/>
    </source>
</evidence>
<proteinExistence type="inferred from homology"/>
<dbReference type="SUPFAM" id="SSF47384">
    <property type="entry name" value="Homodimeric domain of signal transducing histidine kinase"/>
    <property type="match status" value="1"/>
</dbReference>
<evidence type="ECO:0000259" key="16">
    <source>
        <dbReference type="PROSITE" id="PS50110"/>
    </source>
</evidence>
<dbReference type="InterPro" id="IPR005467">
    <property type="entry name" value="His_kinase_dom"/>
</dbReference>
<dbReference type="InterPro" id="IPR004358">
    <property type="entry name" value="Sig_transdc_His_kin-like_C"/>
</dbReference>
<feature type="domain" description="PAS" evidence="17">
    <location>
        <begin position="258"/>
        <end position="330"/>
    </location>
</feature>
<dbReference type="SMART" id="SM00091">
    <property type="entry name" value="PAS"/>
    <property type="match status" value="5"/>
</dbReference>
<feature type="compositionally biased region" description="Basic and acidic residues" evidence="14">
    <location>
        <begin position="893"/>
        <end position="902"/>
    </location>
</feature>
<dbReference type="SMART" id="SM00086">
    <property type="entry name" value="PAC"/>
    <property type="match status" value="5"/>
</dbReference>
<dbReference type="PANTHER" id="PTHR45339">
    <property type="entry name" value="HYBRID SIGNAL TRANSDUCTION HISTIDINE KINASE J"/>
    <property type="match status" value="1"/>
</dbReference>
<dbReference type="GO" id="GO:0005524">
    <property type="term" value="F:ATP binding"/>
    <property type="evidence" value="ECO:0007669"/>
    <property type="project" value="UniProtKB-KW"/>
</dbReference>
<dbReference type="Pfam" id="PF00072">
    <property type="entry name" value="Response_reg"/>
    <property type="match status" value="1"/>
</dbReference>
<evidence type="ECO:0000256" key="6">
    <source>
        <dbReference type="ARBA" id="ARBA00022741"/>
    </source>
</evidence>
<dbReference type="PROSITE" id="PS50113">
    <property type="entry name" value="PAC"/>
    <property type="match status" value="4"/>
</dbReference>
<dbReference type="InterPro" id="IPR000700">
    <property type="entry name" value="PAS-assoc_C"/>
</dbReference>
<evidence type="ECO:0000313" key="19">
    <source>
        <dbReference type="EMBL" id="MWV46949.1"/>
    </source>
</evidence>
<dbReference type="InterPro" id="IPR001789">
    <property type="entry name" value="Sig_transdc_resp-reg_receiver"/>
</dbReference>
<dbReference type="CDD" id="cd00130">
    <property type="entry name" value="PAS"/>
    <property type="match status" value="5"/>
</dbReference>
<feature type="domain" description="PAC" evidence="18">
    <location>
        <begin position="454"/>
        <end position="505"/>
    </location>
</feature>
<evidence type="ECO:0000256" key="14">
    <source>
        <dbReference type="SAM" id="MobiDB-lite"/>
    </source>
</evidence>
<dbReference type="PROSITE" id="PS50109">
    <property type="entry name" value="HIS_KIN"/>
    <property type="match status" value="1"/>
</dbReference>
<dbReference type="EC" id="2.7.13.3" evidence="3"/>
<dbReference type="InterPro" id="IPR000014">
    <property type="entry name" value="PAS"/>
</dbReference>
<dbReference type="Pfam" id="PF00512">
    <property type="entry name" value="HisKA"/>
    <property type="match status" value="1"/>
</dbReference>
<dbReference type="Proteomes" id="UP000460318">
    <property type="component" value="Unassembled WGS sequence"/>
</dbReference>
<accession>A0A7X3IN04</accession>
<dbReference type="SMART" id="SM00448">
    <property type="entry name" value="REC"/>
    <property type="match status" value="1"/>
</dbReference>
<feature type="region of interest" description="Disordered" evidence="14">
    <location>
        <begin position="881"/>
        <end position="902"/>
    </location>
</feature>
<feature type="domain" description="PAS" evidence="17">
    <location>
        <begin position="382"/>
        <end position="439"/>
    </location>
</feature>
<evidence type="ECO:0000256" key="7">
    <source>
        <dbReference type="ARBA" id="ARBA00022777"/>
    </source>
</evidence>
<feature type="modified residue" description="4-aspartylphosphate" evidence="13">
    <location>
        <position position="975"/>
    </location>
</feature>
<organism evidence="19 20">
    <name type="scientific">Paenibacillus dendrobii</name>
    <dbReference type="NCBI Taxonomy" id="2691084"/>
    <lineage>
        <taxon>Bacteria</taxon>
        <taxon>Bacillati</taxon>
        <taxon>Bacillota</taxon>
        <taxon>Bacilli</taxon>
        <taxon>Bacillales</taxon>
        <taxon>Paenibacillaceae</taxon>
        <taxon>Paenibacillus</taxon>
    </lineage>
</organism>
<dbReference type="CDD" id="cd00082">
    <property type="entry name" value="HisKA"/>
    <property type="match status" value="1"/>
</dbReference>
<feature type="domain" description="PAC" evidence="18">
    <location>
        <begin position="585"/>
        <end position="636"/>
    </location>
</feature>
<dbReference type="Gene3D" id="3.30.450.20">
    <property type="entry name" value="PAS domain"/>
    <property type="match status" value="5"/>
</dbReference>
<keyword evidence="5" id="KW-0808">Transferase</keyword>
<dbReference type="InterPro" id="IPR003661">
    <property type="entry name" value="HisK_dim/P_dom"/>
</dbReference>
<sequence>MGYVLNFIQQLYRHASVPLAAVSVDTGQWIAASTVYTAMLGYTEAELLSMTEADITHPDDDKWASPRRLAELLHHSPDESIQMEKRYIHKNGHEVRVHLRVSLAKTGQDGDAGYLVQEATVLPEIPIKQDAHDNEPDFQSLFDKNADILFSASSADGILEGVSPSVKRILGYGQDEMKGHHRAEFYHPEDAADMITGERLYSSDGTITRRVRHKDGHYLWLETSFQILRDPAGNIVRVLTLGRDVTDRVVMQKRLQQSEQNYKLIMDYSLDFISRHKVNDELTFIYASPVCRALLGYEPEELEGTAARGYIHPEDVKMVRSHLMSALRVEAPEAFVFRFRCKDGSYIWFETNSRYTYNAQGKVEEVISISRDITERKQIDLKLEEYKSLFDYNPAGVASLDLDGNLLTANRGQEILCGYTEQEMVNNHFTPLIDPVDVEKTAYHFSLAAKGVPQSYETGLRHRDGHRIEVSVINVPIILHGEIVGVFGITSDITDSKRYVEQIEKLSYEHSLILNSVSEGIFGVDLEGKAGFMNPAGAKMLGFSAGEWIGQSFLCTLQQTRADGSQYLPGESPLMRAVREGIALYKEESVFWRQDGSSFLASYRVTPLFDKGERMGAVIVFNDITNEKQIIRAKESAERADKAKSEFMAIMSHELRTPMNGIIGMIELLAESQLDEEQQSYTDIIRQSSDALLHILNEILDFSKIEAGKMVLSEDPIQIRSVLGGVTELFSAKAAEKNLEMSCHVAPDIPDMIRGDEGRLRQVLINLVGNAIKFTDAGKVTISVHIANDSPENALILEFFVKDTGIGIPSDKLDQLFQSFSQLHPAINRKYGGTGLGLSICKKLVELMGGSIGVIQEEEESWGSTFYFTLKTGAWTSPVTKVETEEEISPSAELERSRPIPQENDKVSLSRLKLPETTVPRWGLLRILVADDHPVNRQIFSAILNKMGYHPDVAVNGAEALRASESQNYDLIFMDVQMPVLDGIEAAKLIGARQPRDAQPVMIAVTAFADAKNRKRCLDAGMQDVLSKPVLVPELERILEKWSGHIHSL</sequence>
<dbReference type="Pfam" id="PF08447">
    <property type="entry name" value="PAS_3"/>
    <property type="match status" value="2"/>
</dbReference>
<keyword evidence="6" id="KW-0547">Nucleotide-binding</keyword>
<dbReference type="InterPro" id="IPR001610">
    <property type="entry name" value="PAC"/>
</dbReference>
<dbReference type="SUPFAM" id="SSF55785">
    <property type="entry name" value="PYP-like sensor domain (PAS domain)"/>
    <property type="match status" value="5"/>
</dbReference>
<evidence type="ECO:0000256" key="3">
    <source>
        <dbReference type="ARBA" id="ARBA00012438"/>
    </source>
</evidence>
<name>A0A7X3IN04_9BACL</name>
<dbReference type="SMART" id="SM00387">
    <property type="entry name" value="HATPase_c"/>
    <property type="match status" value="1"/>
</dbReference>
<evidence type="ECO:0000256" key="12">
    <source>
        <dbReference type="ARBA" id="ARBA00074306"/>
    </source>
</evidence>
<dbReference type="Pfam" id="PF00989">
    <property type="entry name" value="PAS"/>
    <property type="match status" value="2"/>
</dbReference>
<dbReference type="CDD" id="cd17546">
    <property type="entry name" value="REC_hyHK_CKI1_RcsC-like"/>
    <property type="match status" value="1"/>
</dbReference>
<dbReference type="PROSITE" id="PS50110">
    <property type="entry name" value="RESPONSE_REGULATORY"/>
    <property type="match status" value="1"/>
</dbReference>
<keyword evidence="7" id="KW-0418">Kinase</keyword>
<dbReference type="EMBL" id="WUBI01000005">
    <property type="protein sequence ID" value="MWV46949.1"/>
    <property type="molecule type" value="Genomic_DNA"/>
</dbReference>
<dbReference type="InterPro" id="IPR003594">
    <property type="entry name" value="HATPase_dom"/>
</dbReference>
<dbReference type="SMART" id="SM00388">
    <property type="entry name" value="HisKA"/>
    <property type="match status" value="1"/>
</dbReference>
<feature type="domain" description="PAC" evidence="18">
    <location>
        <begin position="333"/>
        <end position="385"/>
    </location>
</feature>
<dbReference type="GO" id="GO:0000155">
    <property type="term" value="F:phosphorelay sensor kinase activity"/>
    <property type="evidence" value="ECO:0007669"/>
    <property type="project" value="InterPro"/>
</dbReference>
<dbReference type="Gene3D" id="3.40.50.2300">
    <property type="match status" value="1"/>
</dbReference>
<dbReference type="NCBIfam" id="TIGR00229">
    <property type="entry name" value="sensory_box"/>
    <property type="match status" value="5"/>
</dbReference>
<reference evidence="19 20" key="1">
    <citation type="submission" date="2019-12" db="EMBL/GenBank/DDBJ databases">
        <title>Paenibacillus sp. nov., an endophytic bacterium isolated from the stem of Dendrobium.</title>
        <authorList>
            <person name="Zhao R."/>
        </authorList>
    </citation>
    <scope>NUCLEOTIDE SEQUENCE [LARGE SCALE GENOMIC DNA]</scope>
    <source>
        <strain evidence="19 20">HJL G12</strain>
    </source>
</reference>
<dbReference type="InterPro" id="IPR036890">
    <property type="entry name" value="HATPase_C_sf"/>
</dbReference>
<feature type="domain" description="PAS" evidence="17">
    <location>
        <begin position="134"/>
        <end position="190"/>
    </location>
</feature>
<gene>
    <name evidence="19" type="ORF">GRF59_25385</name>
</gene>
<evidence type="ECO:0000256" key="8">
    <source>
        <dbReference type="ARBA" id="ARBA00022840"/>
    </source>
</evidence>
<dbReference type="InterPro" id="IPR036097">
    <property type="entry name" value="HisK_dim/P_sf"/>
</dbReference>
<comment type="catalytic activity">
    <reaction evidence="1">
        <text>ATP + protein L-histidine = ADP + protein N-phospho-L-histidine.</text>
        <dbReference type="EC" id="2.7.13.3"/>
    </reaction>
</comment>
<dbReference type="FunFam" id="3.30.565.10:FF:000010">
    <property type="entry name" value="Sensor histidine kinase RcsC"/>
    <property type="match status" value="1"/>
</dbReference>
<dbReference type="PROSITE" id="PS50112">
    <property type="entry name" value="PAS"/>
    <property type="match status" value="4"/>
</dbReference>
<comment type="subunit">
    <text evidence="10">At low DSF concentrations, interacts with RpfF.</text>
</comment>
<dbReference type="Pfam" id="PF02518">
    <property type="entry name" value="HATPase_c"/>
    <property type="match status" value="1"/>
</dbReference>
<keyword evidence="20" id="KW-1185">Reference proteome</keyword>
<evidence type="ECO:0000259" key="15">
    <source>
        <dbReference type="PROSITE" id="PS50109"/>
    </source>
</evidence>
<evidence type="ECO:0000256" key="11">
    <source>
        <dbReference type="ARBA" id="ARBA00068150"/>
    </source>
</evidence>
<keyword evidence="4 13" id="KW-0597">Phosphoprotein</keyword>
<dbReference type="FunFam" id="1.10.287.130:FF:000002">
    <property type="entry name" value="Two-component osmosensing histidine kinase"/>
    <property type="match status" value="1"/>
</dbReference>
<evidence type="ECO:0000256" key="2">
    <source>
        <dbReference type="ARBA" id="ARBA00006402"/>
    </source>
</evidence>
<comment type="caution">
    <text evidence="19">The sequence shown here is derived from an EMBL/GenBank/DDBJ whole genome shotgun (WGS) entry which is preliminary data.</text>
</comment>
<dbReference type="InterPro" id="IPR035965">
    <property type="entry name" value="PAS-like_dom_sf"/>
</dbReference>
<dbReference type="CDD" id="cd16922">
    <property type="entry name" value="HATPase_EvgS-ArcB-TorS-like"/>
    <property type="match status" value="1"/>
</dbReference>
<evidence type="ECO:0000313" key="20">
    <source>
        <dbReference type="Proteomes" id="UP000460318"/>
    </source>
</evidence>
<evidence type="ECO:0000256" key="9">
    <source>
        <dbReference type="ARBA" id="ARBA00023012"/>
    </source>
</evidence>
<dbReference type="InterPro" id="IPR013655">
    <property type="entry name" value="PAS_fold_3"/>
</dbReference>
<dbReference type="AlphaFoldDB" id="A0A7X3IN04"/>
<dbReference type="PANTHER" id="PTHR45339:SF1">
    <property type="entry name" value="HYBRID SIGNAL TRANSDUCTION HISTIDINE KINASE J"/>
    <property type="match status" value="1"/>
</dbReference>
<evidence type="ECO:0000256" key="10">
    <source>
        <dbReference type="ARBA" id="ARBA00064003"/>
    </source>
</evidence>
<dbReference type="Gene3D" id="3.30.565.10">
    <property type="entry name" value="Histidine kinase-like ATPase, C-terminal domain"/>
    <property type="match status" value="1"/>
</dbReference>
<feature type="domain" description="PAS" evidence="17">
    <location>
        <begin position="513"/>
        <end position="554"/>
    </location>
</feature>
<protein>
    <recommendedName>
        <fullName evidence="12">Circadian input-output histidine kinase CikA</fullName>
        <ecNumber evidence="3">2.7.13.3</ecNumber>
    </recommendedName>
    <alternativeName>
        <fullName evidence="11">Sensory/regulatory protein RpfC</fullName>
    </alternativeName>
</protein>
<evidence type="ECO:0000256" key="4">
    <source>
        <dbReference type="ARBA" id="ARBA00022553"/>
    </source>
</evidence>
<dbReference type="RefSeq" id="WP_160500538.1">
    <property type="nucleotide sequence ID" value="NZ_WUBI01000005.1"/>
</dbReference>
<keyword evidence="9" id="KW-0902">Two-component regulatory system</keyword>
<dbReference type="SUPFAM" id="SSF52172">
    <property type="entry name" value="CheY-like"/>
    <property type="match status" value="1"/>
</dbReference>
<dbReference type="GO" id="GO:0006355">
    <property type="term" value="P:regulation of DNA-templated transcription"/>
    <property type="evidence" value="ECO:0007669"/>
    <property type="project" value="InterPro"/>
</dbReference>
<keyword evidence="8" id="KW-0067">ATP-binding</keyword>
<feature type="domain" description="Histidine kinase" evidence="15">
    <location>
        <begin position="650"/>
        <end position="874"/>
    </location>
</feature>
<dbReference type="PRINTS" id="PR00344">
    <property type="entry name" value="BCTRLSENSOR"/>
</dbReference>